<accession>U2N153</accession>
<protein>
    <submittedName>
        <fullName evidence="7">ABC-2 family transporter protein</fullName>
    </submittedName>
</protein>
<evidence type="ECO:0000313" key="7">
    <source>
        <dbReference type="EMBL" id="ERF61765.1"/>
    </source>
</evidence>
<evidence type="ECO:0000313" key="10">
    <source>
        <dbReference type="Proteomes" id="UP000016646"/>
    </source>
</evidence>
<keyword evidence="5 6" id="KW-0472">Membrane</keyword>
<sequence>MSDTLNKKHSPAAVIMKRELAAYFTSPVAYIVTALFLIIAGITFFVFFFFQDRAELRNYFSLLPILLSFFIPALTMRLFAEEKRSGSIETLMTLPVTESSVAAGKWLAAFLSAAVMVAPTMLYVIPLFIFGSPDMGPVVGGFLGAFFLCAAFSAIGVFASSVTKNQIIAFFSAFIICISLTLIDSFLIFLPAEIVAALSYISASSHFSSIARGIIDTRDLLYFASLTVFFFYLTVIVQQNERK</sequence>
<evidence type="ECO:0000313" key="8">
    <source>
        <dbReference type="EMBL" id="ERK05159.1"/>
    </source>
</evidence>
<feature type="transmembrane region" description="Helical" evidence="6">
    <location>
        <begin position="106"/>
        <end position="129"/>
    </location>
</feature>
<evidence type="ECO:0000256" key="5">
    <source>
        <dbReference type="ARBA" id="ARBA00023136"/>
    </source>
</evidence>
<dbReference type="GO" id="GO:0140359">
    <property type="term" value="F:ABC-type transporter activity"/>
    <property type="evidence" value="ECO:0007669"/>
    <property type="project" value="InterPro"/>
</dbReference>
<dbReference type="eggNOG" id="COG1277">
    <property type="taxonomic scope" value="Bacteria"/>
</dbReference>
<comment type="caution">
    <text evidence="7">The sequence shown here is derived from an EMBL/GenBank/DDBJ whole genome shotgun (WGS) entry which is preliminary data.</text>
</comment>
<dbReference type="STRING" id="1125725.HMPREF1325_1365"/>
<feature type="transmembrane region" description="Helical" evidence="6">
    <location>
        <begin position="62"/>
        <end position="80"/>
    </location>
</feature>
<evidence type="ECO:0000256" key="3">
    <source>
        <dbReference type="ARBA" id="ARBA00022692"/>
    </source>
</evidence>
<feature type="transmembrane region" description="Helical" evidence="6">
    <location>
        <begin position="20"/>
        <end position="50"/>
    </location>
</feature>
<proteinExistence type="predicted"/>
<dbReference type="EMBL" id="AUZJ01000005">
    <property type="protein sequence ID" value="ERF61765.1"/>
    <property type="molecule type" value="Genomic_DNA"/>
</dbReference>
<evidence type="ECO:0000313" key="9">
    <source>
        <dbReference type="Proteomes" id="UP000016412"/>
    </source>
</evidence>
<evidence type="ECO:0000256" key="2">
    <source>
        <dbReference type="ARBA" id="ARBA00022475"/>
    </source>
</evidence>
<keyword evidence="4 6" id="KW-1133">Transmembrane helix</keyword>
<feature type="transmembrane region" description="Helical" evidence="6">
    <location>
        <begin position="167"/>
        <end position="200"/>
    </location>
</feature>
<dbReference type="Pfam" id="PF13346">
    <property type="entry name" value="ABC2_membrane_5"/>
    <property type="match status" value="1"/>
</dbReference>
<reference evidence="9 10" key="1">
    <citation type="submission" date="2013-08" db="EMBL/GenBank/DDBJ databases">
        <authorList>
            <person name="Durkin A.S."/>
            <person name="Haft D.R."/>
            <person name="McCorrison J."/>
            <person name="Torralba M."/>
            <person name="Gillis M."/>
            <person name="Haft D.H."/>
            <person name="Methe B."/>
            <person name="Sutton G."/>
            <person name="Nelson K.E."/>
        </authorList>
    </citation>
    <scope>NUCLEOTIDE SEQUENCE [LARGE SCALE GENOMIC DNA]</scope>
    <source>
        <strain evidence="8 10">ATCC 35536</strain>
        <strain evidence="7 9">VPI DR56BR1116</strain>
    </source>
</reference>
<evidence type="ECO:0000256" key="1">
    <source>
        <dbReference type="ARBA" id="ARBA00004651"/>
    </source>
</evidence>
<dbReference type="RefSeq" id="WP_021329311.1">
    <property type="nucleotide sequence ID" value="NZ_AUZJ01000005.1"/>
</dbReference>
<feature type="transmembrane region" description="Helical" evidence="6">
    <location>
        <begin position="141"/>
        <end position="160"/>
    </location>
</feature>
<dbReference type="AlphaFoldDB" id="U2N153"/>
<dbReference type="InterPro" id="IPR025699">
    <property type="entry name" value="ABC2_memb-like"/>
</dbReference>
<dbReference type="PATRIC" id="fig|1125725.3.peg.250"/>
<dbReference type="InterPro" id="IPR051449">
    <property type="entry name" value="ABC-2_transporter_component"/>
</dbReference>
<name>U2N153_TRESO</name>
<keyword evidence="10" id="KW-1185">Reference proteome</keyword>
<evidence type="ECO:0000256" key="6">
    <source>
        <dbReference type="SAM" id="Phobius"/>
    </source>
</evidence>
<dbReference type="GO" id="GO:0005886">
    <property type="term" value="C:plasma membrane"/>
    <property type="evidence" value="ECO:0007669"/>
    <property type="project" value="UniProtKB-SubCell"/>
</dbReference>
<dbReference type="PANTHER" id="PTHR30294:SF29">
    <property type="entry name" value="MULTIDRUG ABC TRANSPORTER PERMEASE YBHS-RELATED"/>
    <property type="match status" value="1"/>
</dbReference>
<dbReference type="Proteomes" id="UP000016646">
    <property type="component" value="Unassembled WGS sequence"/>
</dbReference>
<organism evidence="7 9">
    <name type="scientific">Treponema socranskii subsp. socranskii VPI DR56BR1116 = ATCC 35536</name>
    <dbReference type="NCBI Taxonomy" id="1125725"/>
    <lineage>
        <taxon>Bacteria</taxon>
        <taxon>Pseudomonadati</taxon>
        <taxon>Spirochaetota</taxon>
        <taxon>Spirochaetia</taxon>
        <taxon>Spirochaetales</taxon>
        <taxon>Treponemataceae</taxon>
        <taxon>Treponema</taxon>
    </lineage>
</organism>
<gene>
    <name evidence="8" type="ORF">HMPREF0860_1629</name>
    <name evidence="7" type="ORF">HMPREF1325_1365</name>
</gene>
<evidence type="ECO:0000256" key="4">
    <source>
        <dbReference type="ARBA" id="ARBA00022989"/>
    </source>
</evidence>
<dbReference type="Proteomes" id="UP000016412">
    <property type="component" value="Unassembled WGS sequence"/>
</dbReference>
<feature type="transmembrane region" description="Helical" evidence="6">
    <location>
        <begin position="220"/>
        <end position="237"/>
    </location>
</feature>
<keyword evidence="3 6" id="KW-0812">Transmembrane</keyword>
<keyword evidence="2" id="KW-1003">Cell membrane</keyword>
<dbReference type="EMBL" id="AVQI01000001">
    <property type="protein sequence ID" value="ERK05159.1"/>
    <property type="molecule type" value="Genomic_DNA"/>
</dbReference>
<comment type="subcellular location">
    <subcellularLocation>
        <location evidence="1">Cell membrane</location>
        <topology evidence="1">Multi-pass membrane protein</topology>
    </subcellularLocation>
</comment>
<dbReference type="PANTHER" id="PTHR30294">
    <property type="entry name" value="MEMBRANE COMPONENT OF ABC TRANSPORTER YHHJ-RELATED"/>
    <property type="match status" value="1"/>
</dbReference>